<feature type="compositionally biased region" description="Polar residues" evidence="1">
    <location>
        <begin position="1"/>
        <end position="11"/>
    </location>
</feature>
<proteinExistence type="predicted"/>
<keyword evidence="3" id="KW-1185">Reference proteome</keyword>
<dbReference type="AlphaFoldDB" id="A0AA37XC58"/>
<organism evidence="2 3">
    <name type="scientific">Arenivirga flava</name>
    <dbReference type="NCBI Taxonomy" id="1930060"/>
    <lineage>
        <taxon>Bacteria</taxon>
        <taxon>Bacillati</taxon>
        <taxon>Actinomycetota</taxon>
        <taxon>Actinomycetes</taxon>
        <taxon>Micrococcales</taxon>
        <taxon>Microbacteriaceae</taxon>
        <taxon>Arenivirga</taxon>
    </lineage>
</organism>
<dbReference type="Proteomes" id="UP001157160">
    <property type="component" value="Unassembled WGS sequence"/>
</dbReference>
<comment type="caution">
    <text evidence="2">The sequence shown here is derived from an EMBL/GenBank/DDBJ whole genome shotgun (WGS) entry which is preliminary data.</text>
</comment>
<reference evidence="2 3" key="1">
    <citation type="journal article" date="2014" name="Int. J. Syst. Evol. Microbiol.">
        <title>Complete genome sequence of Corynebacterium casei LMG S-19264T (=DSM 44701T), isolated from a smear-ripened cheese.</title>
        <authorList>
            <consortium name="US DOE Joint Genome Institute (JGI-PGF)"/>
            <person name="Walter F."/>
            <person name="Albersmeier A."/>
            <person name="Kalinowski J."/>
            <person name="Ruckert C."/>
        </authorList>
    </citation>
    <scope>NUCLEOTIDE SEQUENCE [LARGE SCALE GENOMIC DNA]</scope>
    <source>
        <strain evidence="2 3">NBRC 112289</strain>
    </source>
</reference>
<evidence type="ECO:0000256" key="1">
    <source>
        <dbReference type="SAM" id="MobiDB-lite"/>
    </source>
</evidence>
<sequence length="69" mass="7189">MLVSSHLQTWATPAPAGAHPVASDDAEDVVRIGTAVAGTGLARVVAHARRTLAERGLTSQEPSGRMDDR</sequence>
<evidence type="ECO:0000313" key="2">
    <source>
        <dbReference type="EMBL" id="GMA29370.1"/>
    </source>
</evidence>
<feature type="region of interest" description="Disordered" evidence="1">
    <location>
        <begin position="1"/>
        <end position="23"/>
    </location>
</feature>
<dbReference type="EMBL" id="BSUL01000001">
    <property type="protein sequence ID" value="GMA29370.1"/>
    <property type="molecule type" value="Genomic_DNA"/>
</dbReference>
<gene>
    <name evidence="2" type="ORF">GCM10025874_26230</name>
</gene>
<name>A0AA37XC58_9MICO</name>
<protein>
    <submittedName>
        <fullName evidence="2">Uncharacterized protein</fullName>
    </submittedName>
</protein>
<accession>A0AA37XC58</accession>
<evidence type="ECO:0000313" key="3">
    <source>
        <dbReference type="Proteomes" id="UP001157160"/>
    </source>
</evidence>